<dbReference type="EMBL" id="CVRI01000002">
    <property type="protein sequence ID" value="CRK86987.1"/>
    <property type="molecule type" value="Genomic_DNA"/>
</dbReference>
<evidence type="ECO:0000313" key="1">
    <source>
        <dbReference type="EMBL" id="CRK86987.1"/>
    </source>
</evidence>
<reference evidence="1 2" key="1">
    <citation type="submission" date="2015-04" db="EMBL/GenBank/DDBJ databases">
        <authorList>
            <person name="Syromyatnikov M.Y."/>
            <person name="Popov V.N."/>
        </authorList>
    </citation>
    <scope>NUCLEOTIDE SEQUENCE [LARGE SCALE GENOMIC DNA]</scope>
</reference>
<sequence length="74" mass="8343">MTAEDNNFCKIIKNTKSDDQAIDVVMNDNMILRRKYKNNLTSNANHPKTLGFTLNAAELKGDTPGWLAKTFLVK</sequence>
<accession>A0A1J1HGI9</accession>
<name>A0A1J1HGI9_9DIPT</name>
<dbReference type="Proteomes" id="UP000183832">
    <property type="component" value="Unassembled WGS sequence"/>
</dbReference>
<organism evidence="1 2">
    <name type="scientific">Clunio marinus</name>
    <dbReference type="NCBI Taxonomy" id="568069"/>
    <lineage>
        <taxon>Eukaryota</taxon>
        <taxon>Metazoa</taxon>
        <taxon>Ecdysozoa</taxon>
        <taxon>Arthropoda</taxon>
        <taxon>Hexapoda</taxon>
        <taxon>Insecta</taxon>
        <taxon>Pterygota</taxon>
        <taxon>Neoptera</taxon>
        <taxon>Endopterygota</taxon>
        <taxon>Diptera</taxon>
        <taxon>Nematocera</taxon>
        <taxon>Chironomoidea</taxon>
        <taxon>Chironomidae</taxon>
        <taxon>Clunio</taxon>
    </lineage>
</organism>
<protein>
    <submittedName>
        <fullName evidence="1">CLUMA_CG000800, isoform A</fullName>
    </submittedName>
</protein>
<dbReference type="AlphaFoldDB" id="A0A1J1HGI9"/>
<keyword evidence="2" id="KW-1185">Reference proteome</keyword>
<proteinExistence type="predicted"/>
<evidence type="ECO:0000313" key="2">
    <source>
        <dbReference type="Proteomes" id="UP000183832"/>
    </source>
</evidence>
<gene>
    <name evidence="1" type="ORF">CLUMA_CG000800</name>
</gene>